<organism evidence="3 4">
    <name type="scientific">Syntrophomonas wolfei</name>
    <dbReference type="NCBI Taxonomy" id="863"/>
    <lineage>
        <taxon>Bacteria</taxon>
        <taxon>Bacillati</taxon>
        <taxon>Bacillota</taxon>
        <taxon>Clostridia</taxon>
        <taxon>Eubacteriales</taxon>
        <taxon>Syntrophomonadaceae</taxon>
        <taxon>Syntrophomonas</taxon>
    </lineage>
</organism>
<evidence type="ECO:0000313" key="4">
    <source>
        <dbReference type="Proteomes" id="UP000263273"/>
    </source>
</evidence>
<dbReference type="Pfam" id="PF05362">
    <property type="entry name" value="Lon_C"/>
    <property type="match status" value="1"/>
</dbReference>
<feature type="active site" evidence="1">
    <location>
        <position position="56"/>
    </location>
</feature>
<comment type="similarity">
    <text evidence="1">Belongs to the peptidase S16 family.</text>
</comment>
<dbReference type="EMBL" id="DNZF01000250">
    <property type="protein sequence ID" value="HBK54559.1"/>
    <property type="molecule type" value="Genomic_DNA"/>
</dbReference>
<dbReference type="GO" id="GO:0005524">
    <property type="term" value="F:ATP binding"/>
    <property type="evidence" value="ECO:0007669"/>
    <property type="project" value="InterPro"/>
</dbReference>
<dbReference type="GO" id="GO:0030163">
    <property type="term" value="P:protein catabolic process"/>
    <property type="evidence" value="ECO:0007669"/>
    <property type="project" value="InterPro"/>
</dbReference>
<dbReference type="InterPro" id="IPR020568">
    <property type="entry name" value="Ribosomal_Su5_D2-typ_SF"/>
</dbReference>
<dbReference type="SUPFAM" id="SSF54211">
    <property type="entry name" value="Ribosomal protein S5 domain 2-like"/>
    <property type="match status" value="1"/>
</dbReference>
<evidence type="ECO:0000256" key="1">
    <source>
        <dbReference type="PROSITE-ProRule" id="PRU01122"/>
    </source>
</evidence>
<keyword evidence="1" id="KW-0378">Hydrolase</keyword>
<dbReference type="Proteomes" id="UP000263273">
    <property type="component" value="Unassembled WGS sequence"/>
</dbReference>
<keyword evidence="1" id="KW-0720">Serine protease</keyword>
<comment type="catalytic activity">
    <reaction evidence="1">
        <text>Hydrolysis of proteins in presence of ATP.</text>
        <dbReference type="EC" id="3.4.21.53"/>
    </reaction>
</comment>
<sequence>TFEQSYQGIEGDSASSAELFALLSSLADIPIKQGIAVTGSVNQNGEIQPVGGINQKIEGFFRLCQMKGLDGEQGVIIPRKNLSQLMLEEELVEAVKKRQFSLWAIEDIDEGLEILMGRPAGKREENGRFSPDSIHALVDQRLKEWSSRKRRELVLPD</sequence>
<feature type="active site" evidence="1">
    <location>
        <position position="13"/>
    </location>
</feature>
<proteinExistence type="inferred from homology"/>
<accession>A0A354YZC2</accession>
<feature type="non-terminal residue" evidence="3">
    <location>
        <position position="157"/>
    </location>
</feature>
<name>A0A354YZC2_9FIRM</name>
<evidence type="ECO:0000313" key="3">
    <source>
        <dbReference type="EMBL" id="HBK54559.1"/>
    </source>
</evidence>
<feature type="non-terminal residue" evidence="3">
    <location>
        <position position="1"/>
    </location>
</feature>
<reference evidence="3 4" key="1">
    <citation type="journal article" date="2018" name="Nat. Biotechnol.">
        <title>A standardized bacterial taxonomy based on genome phylogeny substantially revises the tree of life.</title>
        <authorList>
            <person name="Parks D.H."/>
            <person name="Chuvochina M."/>
            <person name="Waite D.W."/>
            <person name="Rinke C."/>
            <person name="Skarshewski A."/>
            <person name="Chaumeil P.A."/>
            <person name="Hugenholtz P."/>
        </authorList>
    </citation>
    <scope>NUCLEOTIDE SEQUENCE [LARGE SCALE GENOMIC DNA]</scope>
    <source>
        <strain evidence="3">UBA10948</strain>
    </source>
</reference>
<dbReference type="InterPro" id="IPR008269">
    <property type="entry name" value="Lon_proteolytic"/>
</dbReference>
<dbReference type="InterPro" id="IPR014721">
    <property type="entry name" value="Ribsml_uS5_D2-typ_fold_subgr"/>
</dbReference>
<evidence type="ECO:0000259" key="2">
    <source>
        <dbReference type="PROSITE" id="PS51786"/>
    </source>
</evidence>
<keyword evidence="1 3" id="KW-0645">Protease</keyword>
<dbReference type="GO" id="GO:0004252">
    <property type="term" value="F:serine-type endopeptidase activity"/>
    <property type="evidence" value="ECO:0007669"/>
    <property type="project" value="UniProtKB-UniRule"/>
</dbReference>
<dbReference type="InterPro" id="IPR027065">
    <property type="entry name" value="Lon_Prtase"/>
</dbReference>
<dbReference type="EC" id="3.4.21.53" evidence="1"/>
<dbReference type="GO" id="GO:0004176">
    <property type="term" value="F:ATP-dependent peptidase activity"/>
    <property type="evidence" value="ECO:0007669"/>
    <property type="project" value="UniProtKB-UniRule"/>
</dbReference>
<dbReference type="Gene3D" id="3.30.230.10">
    <property type="match status" value="1"/>
</dbReference>
<feature type="domain" description="Lon proteolytic" evidence="2">
    <location>
        <begin position="1"/>
        <end position="118"/>
    </location>
</feature>
<dbReference type="PRINTS" id="PR00830">
    <property type="entry name" value="ENDOLAPTASE"/>
</dbReference>
<dbReference type="GO" id="GO:0006508">
    <property type="term" value="P:proteolysis"/>
    <property type="evidence" value="ECO:0007669"/>
    <property type="project" value="UniProtKB-KW"/>
</dbReference>
<dbReference type="AlphaFoldDB" id="A0A354YZC2"/>
<dbReference type="PROSITE" id="PS51786">
    <property type="entry name" value="LON_PROTEOLYTIC"/>
    <property type="match status" value="1"/>
</dbReference>
<comment type="caution">
    <text evidence="3">The sequence shown here is derived from an EMBL/GenBank/DDBJ whole genome shotgun (WGS) entry which is preliminary data.</text>
</comment>
<protein>
    <recommendedName>
        <fullName evidence="1">endopeptidase La</fullName>
        <ecNumber evidence="1">3.4.21.53</ecNumber>
    </recommendedName>
</protein>
<gene>
    <name evidence="3" type="ORF">DDZ44_11545</name>
</gene>
<dbReference type="PANTHER" id="PTHR10046">
    <property type="entry name" value="ATP DEPENDENT LON PROTEASE FAMILY MEMBER"/>
    <property type="match status" value="1"/>
</dbReference>